<evidence type="ECO:0000313" key="2">
    <source>
        <dbReference type="EMBL" id="MPN32345.1"/>
    </source>
</evidence>
<dbReference type="EMBL" id="VSSQ01084298">
    <property type="protein sequence ID" value="MPN32345.1"/>
    <property type="molecule type" value="Genomic_DNA"/>
</dbReference>
<evidence type="ECO:0000256" key="1">
    <source>
        <dbReference type="SAM" id="MobiDB-lite"/>
    </source>
</evidence>
<sequence>MVVGRDDVVLRLPQLPFDVSVQQQRHLDVDQRQRGQHADQHQKAGQRGQAQPGGTPDVVAG</sequence>
<comment type="caution">
    <text evidence="2">The sequence shown here is derived from an EMBL/GenBank/DDBJ whole genome shotgun (WGS) entry which is preliminary data.</text>
</comment>
<accession>A0A645GZW3</accession>
<organism evidence="2">
    <name type="scientific">bioreactor metagenome</name>
    <dbReference type="NCBI Taxonomy" id="1076179"/>
    <lineage>
        <taxon>unclassified sequences</taxon>
        <taxon>metagenomes</taxon>
        <taxon>ecological metagenomes</taxon>
    </lineage>
</organism>
<proteinExistence type="predicted"/>
<name>A0A645GZW3_9ZZZZ</name>
<protein>
    <submittedName>
        <fullName evidence="2">Uncharacterized protein</fullName>
    </submittedName>
</protein>
<dbReference type="AlphaFoldDB" id="A0A645GZW3"/>
<reference evidence="2" key="1">
    <citation type="submission" date="2019-08" db="EMBL/GenBank/DDBJ databases">
        <authorList>
            <person name="Kucharzyk K."/>
            <person name="Murdoch R.W."/>
            <person name="Higgins S."/>
            <person name="Loffler F."/>
        </authorList>
    </citation>
    <scope>NUCLEOTIDE SEQUENCE</scope>
</reference>
<feature type="region of interest" description="Disordered" evidence="1">
    <location>
        <begin position="24"/>
        <end position="61"/>
    </location>
</feature>
<gene>
    <name evidence="2" type="ORF">SDC9_179823</name>
</gene>
<feature type="compositionally biased region" description="Basic and acidic residues" evidence="1">
    <location>
        <begin position="25"/>
        <end position="42"/>
    </location>
</feature>